<keyword evidence="4 8" id="KW-0067">ATP-binding</keyword>
<keyword evidence="5 9" id="KW-0829">Tyrosine-protein kinase</keyword>
<dbReference type="Pfam" id="PF00017">
    <property type="entry name" value="SH2"/>
    <property type="match status" value="1"/>
</dbReference>
<dbReference type="PROSITE" id="PS50001">
    <property type="entry name" value="SH2"/>
    <property type="match status" value="1"/>
</dbReference>
<dbReference type="EMBL" id="JI172664">
    <property type="protein sequence ID" value="ADY45871.1"/>
    <property type="molecule type" value="mRNA"/>
</dbReference>
<keyword evidence="1 9" id="KW-0808">Transferase</keyword>
<accession>F1L6W7</accession>
<evidence type="ECO:0000259" key="12">
    <source>
        <dbReference type="PROSITE" id="PS50011"/>
    </source>
</evidence>
<evidence type="ECO:0000256" key="3">
    <source>
        <dbReference type="ARBA" id="ARBA00022777"/>
    </source>
</evidence>
<dbReference type="InterPro" id="IPR050198">
    <property type="entry name" value="Non-receptor_tyrosine_kinases"/>
</dbReference>
<feature type="binding site" evidence="8">
    <location>
        <position position="157"/>
    </location>
    <ligand>
        <name>ATP</name>
        <dbReference type="ChEBI" id="CHEBI:30616"/>
    </ligand>
</feature>
<dbReference type="EC" id="2.7.10.2" evidence="9"/>
<dbReference type="InterPro" id="IPR000719">
    <property type="entry name" value="Prot_kinase_dom"/>
</dbReference>
<comment type="similarity">
    <text evidence="9">Belongs to the protein kinase superfamily. Tyr protein kinase family.</text>
</comment>
<evidence type="ECO:0000259" key="11">
    <source>
        <dbReference type="PROSITE" id="PS50001"/>
    </source>
</evidence>
<dbReference type="InterPro" id="IPR035849">
    <property type="entry name" value="Fes/Fps/Fer_SH2"/>
</dbReference>
<keyword evidence="3 9" id="KW-0418">Kinase</keyword>
<name>F1L6W7_ASCSU</name>
<reference evidence="13" key="1">
    <citation type="journal article" date="2011" name="Genome Res.">
        <title>Deep small RNA sequencing from the nematode Ascaris reveals conservation, functional diversification, and novel developmental profiles.</title>
        <authorList>
            <person name="Wang J."/>
            <person name="Czech B."/>
            <person name="Crunk A."/>
            <person name="Wallace A."/>
            <person name="Mitreva M."/>
            <person name="Hannon G.J."/>
            <person name="Davis R.E."/>
        </authorList>
    </citation>
    <scope>NUCLEOTIDE SEQUENCE</scope>
</reference>
<keyword evidence="2 8" id="KW-0547">Nucleotide-binding</keyword>
<dbReference type="GO" id="GO:0004715">
    <property type="term" value="F:non-membrane spanning protein tyrosine kinase activity"/>
    <property type="evidence" value="ECO:0007669"/>
    <property type="project" value="UniProtKB-EC"/>
</dbReference>
<feature type="region of interest" description="Disordered" evidence="10">
    <location>
        <begin position="411"/>
        <end position="453"/>
    </location>
</feature>
<dbReference type="InterPro" id="IPR011009">
    <property type="entry name" value="Kinase-like_dom_sf"/>
</dbReference>
<dbReference type="SUPFAM" id="SSF56112">
    <property type="entry name" value="Protein kinase-like (PK-like)"/>
    <property type="match status" value="1"/>
</dbReference>
<dbReference type="CDD" id="cd10361">
    <property type="entry name" value="SH2_Fps_family"/>
    <property type="match status" value="1"/>
</dbReference>
<dbReference type="InterPro" id="IPR001245">
    <property type="entry name" value="Ser-Thr/Tyr_kinase_cat_dom"/>
</dbReference>
<feature type="domain" description="Protein kinase" evidence="12">
    <location>
        <begin position="125"/>
        <end position="382"/>
    </location>
</feature>
<dbReference type="InterPro" id="IPR008266">
    <property type="entry name" value="Tyr_kinase_AS"/>
</dbReference>
<dbReference type="GO" id="GO:0005524">
    <property type="term" value="F:ATP binding"/>
    <property type="evidence" value="ECO:0007669"/>
    <property type="project" value="UniProtKB-UniRule"/>
</dbReference>
<dbReference type="PRINTS" id="PR00109">
    <property type="entry name" value="TYRKINASE"/>
</dbReference>
<evidence type="ECO:0000313" key="13">
    <source>
        <dbReference type="EMBL" id="ADY45871.1"/>
    </source>
</evidence>
<proteinExistence type="evidence at transcript level"/>
<dbReference type="CDD" id="cd00192">
    <property type="entry name" value="PTKc"/>
    <property type="match status" value="1"/>
</dbReference>
<dbReference type="PROSITE" id="PS50011">
    <property type="entry name" value="PROTEIN_KINASE_DOM"/>
    <property type="match status" value="1"/>
</dbReference>
<dbReference type="SMART" id="SM00252">
    <property type="entry name" value="SH2"/>
    <property type="match status" value="1"/>
</dbReference>
<evidence type="ECO:0000256" key="2">
    <source>
        <dbReference type="ARBA" id="ARBA00022741"/>
    </source>
</evidence>
<evidence type="ECO:0000256" key="5">
    <source>
        <dbReference type="ARBA" id="ARBA00023137"/>
    </source>
</evidence>
<dbReference type="FunFam" id="3.30.200.20:FF:000518">
    <property type="entry name" value="Tyrosine-protein kinase"/>
    <property type="match status" value="1"/>
</dbReference>
<dbReference type="AlphaFoldDB" id="F1L6W7"/>
<dbReference type="InterPro" id="IPR036860">
    <property type="entry name" value="SH2_dom_sf"/>
</dbReference>
<dbReference type="PANTHER" id="PTHR24418">
    <property type="entry name" value="TYROSINE-PROTEIN KINASE"/>
    <property type="match status" value="1"/>
</dbReference>
<keyword evidence="7" id="KW-0727">SH2 domain</keyword>
<dbReference type="InterPro" id="IPR017441">
    <property type="entry name" value="Protein_kinase_ATP_BS"/>
</dbReference>
<dbReference type="InterPro" id="IPR020635">
    <property type="entry name" value="Tyr_kinase_cat_dom"/>
</dbReference>
<dbReference type="PROSITE" id="PS00107">
    <property type="entry name" value="PROTEIN_KINASE_ATP"/>
    <property type="match status" value="1"/>
</dbReference>
<organism evidence="13">
    <name type="scientific">Ascaris suum</name>
    <name type="common">Pig roundworm</name>
    <name type="synonym">Ascaris lumbricoides</name>
    <dbReference type="NCBI Taxonomy" id="6253"/>
    <lineage>
        <taxon>Eukaryota</taxon>
        <taxon>Metazoa</taxon>
        <taxon>Ecdysozoa</taxon>
        <taxon>Nematoda</taxon>
        <taxon>Chromadorea</taxon>
        <taxon>Rhabditida</taxon>
        <taxon>Spirurina</taxon>
        <taxon>Ascaridomorpha</taxon>
        <taxon>Ascaridoidea</taxon>
        <taxon>Ascarididae</taxon>
        <taxon>Ascaris</taxon>
    </lineage>
</organism>
<comment type="catalytic activity">
    <reaction evidence="6 9">
        <text>L-tyrosyl-[protein] + ATP = O-phospho-L-tyrosyl-[protein] + ADP + H(+)</text>
        <dbReference type="Rhea" id="RHEA:10596"/>
        <dbReference type="Rhea" id="RHEA-COMP:10136"/>
        <dbReference type="Rhea" id="RHEA-COMP:20101"/>
        <dbReference type="ChEBI" id="CHEBI:15378"/>
        <dbReference type="ChEBI" id="CHEBI:30616"/>
        <dbReference type="ChEBI" id="CHEBI:46858"/>
        <dbReference type="ChEBI" id="CHEBI:61978"/>
        <dbReference type="ChEBI" id="CHEBI:456216"/>
        <dbReference type="EC" id="2.7.10.2"/>
    </reaction>
</comment>
<evidence type="ECO:0000256" key="10">
    <source>
        <dbReference type="SAM" id="MobiDB-lite"/>
    </source>
</evidence>
<evidence type="ECO:0000256" key="1">
    <source>
        <dbReference type="ARBA" id="ARBA00022679"/>
    </source>
</evidence>
<dbReference type="SMART" id="SM00219">
    <property type="entry name" value="TyrKc"/>
    <property type="match status" value="1"/>
</dbReference>
<dbReference type="FunFam" id="3.30.505.10:FF:000051">
    <property type="entry name" value="Tyrosine-protein kinase"/>
    <property type="match status" value="1"/>
</dbReference>
<evidence type="ECO:0000256" key="8">
    <source>
        <dbReference type="PROSITE-ProRule" id="PRU10141"/>
    </source>
</evidence>
<dbReference type="Gene3D" id="3.30.505.10">
    <property type="entry name" value="SH2 domain"/>
    <property type="match status" value="1"/>
</dbReference>
<protein>
    <recommendedName>
        <fullName evidence="9">Tyrosine-protein kinase</fullName>
        <ecNumber evidence="9">2.7.10.2</ecNumber>
    </recommendedName>
</protein>
<feature type="compositionally biased region" description="Basic residues" evidence="10">
    <location>
        <begin position="419"/>
        <end position="453"/>
    </location>
</feature>
<dbReference type="Gene3D" id="1.10.510.10">
    <property type="entry name" value="Transferase(Phosphotransferase) domain 1"/>
    <property type="match status" value="1"/>
</dbReference>
<dbReference type="InterPro" id="IPR000980">
    <property type="entry name" value="SH2"/>
</dbReference>
<evidence type="ECO:0000256" key="6">
    <source>
        <dbReference type="ARBA" id="ARBA00051245"/>
    </source>
</evidence>
<evidence type="ECO:0000256" key="4">
    <source>
        <dbReference type="ARBA" id="ARBA00022840"/>
    </source>
</evidence>
<sequence>MANNSSIEEEEYYHGLLPREDLPYLLQHDGDFLVRISEPKPGSPRQIIISVVIGEAKNNKMMRHIVVQQTSNGKFMTDPRKIFDSVQQLITYFLTTKEPVINTVENAILLNSIKRAPWELKHEQINLVKKLGEGAFGEVYAGTYKMPSGRVVNAAIKLAKVTEMSKEKIKEMMKEARLMRNYDHPNIVRMYGVAVEHEPLLIVMELVDGGALDEFLKKNDVDPKTKLERMVLGSAWGLEYLHSKNCIHRDIAARNCLYTNQGIVKISDFGLSREGDQYQMTKVQRVPIRWLAPETILYLIYTSKSDVWSFGVMTWEIYANAKEPYQGMTNKQVKEMVISGYKMPMPKCTQNEVAKIISEMCWASNAEQRATMSQVARKLEAICGLEAPNMTIGGNPTPNPCTPAECKRKNKLTEQSDRHIKHSRVPQRVSRLKSKPRQSYPKRVRIKTQKQTH</sequence>
<evidence type="ECO:0000256" key="9">
    <source>
        <dbReference type="RuleBase" id="RU362096"/>
    </source>
</evidence>
<feature type="domain" description="SH2" evidence="11">
    <location>
        <begin position="12"/>
        <end position="113"/>
    </location>
</feature>
<dbReference type="SUPFAM" id="SSF55550">
    <property type="entry name" value="SH2 domain"/>
    <property type="match status" value="1"/>
</dbReference>
<dbReference type="Pfam" id="PF07714">
    <property type="entry name" value="PK_Tyr_Ser-Thr"/>
    <property type="match status" value="1"/>
</dbReference>
<dbReference type="PROSITE" id="PS00109">
    <property type="entry name" value="PROTEIN_KINASE_TYR"/>
    <property type="match status" value="1"/>
</dbReference>
<evidence type="ECO:0000256" key="7">
    <source>
        <dbReference type="PROSITE-ProRule" id="PRU00191"/>
    </source>
</evidence>